<reference evidence="2 3" key="1">
    <citation type="submission" date="2016-04" db="EMBL/GenBank/DDBJ databases">
        <title>A degradative enzymes factory behind the ericoid mycorrhizal symbiosis.</title>
        <authorList>
            <consortium name="DOE Joint Genome Institute"/>
            <person name="Martino E."/>
            <person name="Morin E."/>
            <person name="Grelet G."/>
            <person name="Kuo A."/>
            <person name="Kohler A."/>
            <person name="Daghino S."/>
            <person name="Barry K."/>
            <person name="Choi C."/>
            <person name="Cichocki N."/>
            <person name="Clum A."/>
            <person name="Copeland A."/>
            <person name="Hainaut M."/>
            <person name="Haridas S."/>
            <person name="Labutti K."/>
            <person name="Lindquist E."/>
            <person name="Lipzen A."/>
            <person name="Khouja H.-R."/>
            <person name="Murat C."/>
            <person name="Ohm R."/>
            <person name="Olson A."/>
            <person name="Spatafora J."/>
            <person name="Veneault-Fourrey C."/>
            <person name="Henrissat B."/>
            <person name="Grigoriev I."/>
            <person name="Martin F."/>
            <person name="Perotto S."/>
        </authorList>
    </citation>
    <scope>NUCLEOTIDE SEQUENCE [LARGE SCALE GENOMIC DNA]</scope>
    <source>
        <strain evidence="2 3">E</strain>
    </source>
</reference>
<dbReference type="Proteomes" id="UP000235371">
    <property type="component" value="Unassembled WGS sequence"/>
</dbReference>
<dbReference type="EMBL" id="KZ613854">
    <property type="protein sequence ID" value="PMD55591.1"/>
    <property type="molecule type" value="Genomic_DNA"/>
</dbReference>
<evidence type="ECO:0000313" key="3">
    <source>
        <dbReference type="Proteomes" id="UP000235371"/>
    </source>
</evidence>
<keyword evidence="3" id="KW-1185">Reference proteome</keyword>
<keyword evidence="1" id="KW-0472">Membrane</keyword>
<accession>A0A2J6SXV4</accession>
<gene>
    <name evidence="2" type="ORF">K444DRAFT_616630</name>
</gene>
<sequence>MAMAETETTPLLVDVGADAAHIEYVPASAHFHRAIKRLTIAILVLSAITLLNLLLGFFLVAVWPFHWAVGAPEVLFLILVRPILLPTSTATSTLPILPIIINIK</sequence>
<feature type="transmembrane region" description="Helical" evidence="1">
    <location>
        <begin position="83"/>
        <end position="103"/>
    </location>
</feature>
<name>A0A2J6SXV4_9HELO</name>
<dbReference type="RefSeq" id="XP_024732495.1">
    <property type="nucleotide sequence ID" value="XM_024880958.1"/>
</dbReference>
<dbReference type="AlphaFoldDB" id="A0A2J6SXV4"/>
<feature type="transmembrane region" description="Helical" evidence="1">
    <location>
        <begin position="38"/>
        <end position="63"/>
    </location>
</feature>
<evidence type="ECO:0000256" key="1">
    <source>
        <dbReference type="SAM" id="Phobius"/>
    </source>
</evidence>
<protein>
    <submittedName>
        <fullName evidence="2">Uncharacterized protein</fullName>
    </submittedName>
</protein>
<organism evidence="2 3">
    <name type="scientific">Hyaloscypha bicolor E</name>
    <dbReference type="NCBI Taxonomy" id="1095630"/>
    <lineage>
        <taxon>Eukaryota</taxon>
        <taxon>Fungi</taxon>
        <taxon>Dikarya</taxon>
        <taxon>Ascomycota</taxon>
        <taxon>Pezizomycotina</taxon>
        <taxon>Leotiomycetes</taxon>
        <taxon>Helotiales</taxon>
        <taxon>Hyaloscyphaceae</taxon>
        <taxon>Hyaloscypha</taxon>
        <taxon>Hyaloscypha bicolor</taxon>
    </lineage>
</organism>
<dbReference type="InParanoid" id="A0A2J6SXV4"/>
<evidence type="ECO:0000313" key="2">
    <source>
        <dbReference type="EMBL" id="PMD55591.1"/>
    </source>
</evidence>
<dbReference type="GeneID" id="36589035"/>
<keyword evidence="1" id="KW-1133">Transmembrane helix</keyword>
<proteinExistence type="predicted"/>
<keyword evidence="1" id="KW-0812">Transmembrane</keyword>